<keyword evidence="1" id="KW-0812">Transmembrane</keyword>
<name>A0AAV4SB32_9ARAC</name>
<evidence type="ECO:0000256" key="1">
    <source>
        <dbReference type="SAM" id="Phobius"/>
    </source>
</evidence>
<organism evidence="2 3">
    <name type="scientific">Caerostris darwini</name>
    <dbReference type="NCBI Taxonomy" id="1538125"/>
    <lineage>
        <taxon>Eukaryota</taxon>
        <taxon>Metazoa</taxon>
        <taxon>Ecdysozoa</taxon>
        <taxon>Arthropoda</taxon>
        <taxon>Chelicerata</taxon>
        <taxon>Arachnida</taxon>
        <taxon>Araneae</taxon>
        <taxon>Araneomorphae</taxon>
        <taxon>Entelegynae</taxon>
        <taxon>Araneoidea</taxon>
        <taxon>Araneidae</taxon>
        <taxon>Caerostris</taxon>
    </lineage>
</organism>
<proteinExistence type="predicted"/>
<feature type="transmembrane region" description="Helical" evidence="1">
    <location>
        <begin position="237"/>
        <end position="258"/>
    </location>
</feature>
<keyword evidence="3" id="KW-1185">Reference proteome</keyword>
<dbReference type="EMBL" id="BPLQ01007619">
    <property type="protein sequence ID" value="GIY31204.1"/>
    <property type="molecule type" value="Genomic_DNA"/>
</dbReference>
<comment type="caution">
    <text evidence="2">The sequence shown here is derived from an EMBL/GenBank/DDBJ whole genome shotgun (WGS) entry which is preliminary data.</text>
</comment>
<evidence type="ECO:0000313" key="2">
    <source>
        <dbReference type="EMBL" id="GIY31204.1"/>
    </source>
</evidence>
<gene>
    <name evidence="2" type="ORF">CDAR_80841</name>
</gene>
<accession>A0AAV4SB32</accession>
<evidence type="ECO:0000313" key="3">
    <source>
        <dbReference type="Proteomes" id="UP001054837"/>
    </source>
</evidence>
<feature type="transmembrane region" description="Helical" evidence="1">
    <location>
        <begin position="282"/>
        <end position="300"/>
    </location>
</feature>
<protein>
    <submittedName>
        <fullName evidence="2">Uncharacterized protein</fullName>
    </submittedName>
</protein>
<sequence length="312" mass="35783">MAILLSPISGAIGNPDSVVEASTQTIPEVGCPIESNDIDQCSSASGHNMVSETPASEVTEHPIAIERDDRCILDSIPGLDLISEEDKFHLTKYSEQYTASEYSHGGNITKAVVVNWPGLLPAVPETAKRNEEDEENEERKKMKWRRKWRRNREGEAYRYYQLLARVEHQPTCLSFSLGDALAFLGSQCMKQCPMNQYLPYAMMAAGSMGTLAFFTRFSVSLYIQCSSKPLQANWPKIMVHLLEFVFLNFFGAYLYFFYEQIPRFEPSVPVYCNEFFYKSISWMNYASALLTIAWGLVYFIKFLQWIRRRKDV</sequence>
<dbReference type="Proteomes" id="UP001054837">
    <property type="component" value="Unassembled WGS sequence"/>
</dbReference>
<dbReference type="AlphaFoldDB" id="A0AAV4SB32"/>
<feature type="transmembrane region" description="Helical" evidence="1">
    <location>
        <begin position="197"/>
        <end position="217"/>
    </location>
</feature>
<reference evidence="2 3" key="1">
    <citation type="submission" date="2021-06" db="EMBL/GenBank/DDBJ databases">
        <title>Caerostris darwini draft genome.</title>
        <authorList>
            <person name="Kono N."/>
            <person name="Arakawa K."/>
        </authorList>
    </citation>
    <scope>NUCLEOTIDE SEQUENCE [LARGE SCALE GENOMIC DNA]</scope>
</reference>
<keyword evidence="1" id="KW-0472">Membrane</keyword>
<keyword evidence="1" id="KW-1133">Transmembrane helix</keyword>